<comment type="caution">
    <text evidence="2">The sequence shown here is derived from an EMBL/GenBank/DDBJ whole genome shotgun (WGS) entry which is preliminary data.</text>
</comment>
<sequence length="108" mass="12179">MTTRNLTLRWKCYGTPDNPHPEVESSGQKCKLCGRARPDTVLPTKRKFNKPAILGIATGIIVLLGITSYKLHQKLKSCPPDYQKQHNTCVRYPPNIFQKPNASNGLFQ</sequence>
<accession>A0A367R9L7</accession>
<dbReference type="AlphaFoldDB" id="A0A367R9L7"/>
<reference evidence="2 3" key="1">
    <citation type="submission" date="2016-04" db="EMBL/GenBank/DDBJ databases">
        <authorList>
            <person name="Evans L.H."/>
            <person name="Alamgir A."/>
            <person name="Owens N."/>
            <person name="Weber N.D."/>
            <person name="Virtaneva K."/>
            <person name="Barbian K."/>
            <person name="Babar A."/>
            <person name="Rosenke K."/>
        </authorList>
    </citation>
    <scope>NUCLEOTIDE SEQUENCE [LARGE SCALE GENOMIC DNA]</scope>
    <source>
        <strain evidence="2">NIES-2108</strain>
    </source>
</reference>
<gene>
    <name evidence="2" type="ORF">A6769_27330</name>
</gene>
<evidence type="ECO:0000313" key="3">
    <source>
        <dbReference type="Proteomes" id="UP000252085"/>
    </source>
</evidence>
<evidence type="ECO:0000313" key="2">
    <source>
        <dbReference type="EMBL" id="RCJ32591.1"/>
    </source>
</evidence>
<proteinExistence type="predicted"/>
<dbReference type="EMBL" id="LXQE01000164">
    <property type="protein sequence ID" value="RCJ32591.1"/>
    <property type="molecule type" value="Genomic_DNA"/>
</dbReference>
<dbReference type="Proteomes" id="UP000252085">
    <property type="component" value="Unassembled WGS sequence"/>
</dbReference>
<keyword evidence="1" id="KW-0472">Membrane</keyword>
<evidence type="ECO:0000256" key="1">
    <source>
        <dbReference type="SAM" id="Phobius"/>
    </source>
</evidence>
<keyword evidence="1" id="KW-0812">Transmembrane</keyword>
<organism evidence="2 3">
    <name type="scientific">Nostoc punctiforme NIES-2108</name>
    <dbReference type="NCBI Taxonomy" id="1356359"/>
    <lineage>
        <taxon>Bacteria</taxon>
        <taxon>Bacillati</taxon>
        <taxon>Cyanobacteriota</taxon>
        <taxon>Cyanophyceae</taxon>
        <taxon>Nostocales</taxon>
        <taxon>Nostocaceae</taxon>
        <taxon>Nostoc</taxon>
    </lineage>
</organism>
<protein>
    <submittedName>
        <fullName evidence="2">Uncharacterized protein</fullName>
    </submittedName>
</protein>
<name>A0A367R9L7_NOSPU</name>
<keyword evidence="1" id="KW-1133">Transmembrane helix</keyword>
<feature type="transmembrane region" description="Helical" evidence="1">
    <location>
        <begin position="52"/>
        <end position="71"/>
    </location>
</feature>